<evidence type="ECO:0000256" key="1">
    <source>
        <dbReference type="ARBA" id="ARBA00022553"/>
    </source>
</evidence>
<evidence type="ECO:0000256" key="2">
    <source>
        <dbReference type="ARBA" id="ARBA00047899"/>
    </source>
</evidence>
<feature type="compositionally biased region" description="Basic and acidic residues" evidence="4">
    <location>
        <begin position="401"/>
        <end position="415"/>
    </location>
</feature>
<dbReference type="GO" id="GO:0004674">
    <property type="term" value="F:protein serine/threonine kinase activity"/>
    <property type="evidence" value="ECO:0007669"/>
    <property type="project" value="UniProtKB-EC"/>
</dbReference>
<feature type="compositionally biased region" description="Polar residues" evidence="4">
    <location>
        <begin position="492"/>
        <end position="501"/>
    </location>
</feature>
<dbReference type="PANTHER" id="PTHR22988">
    <property type="entry name" value="MYOTONIC DYSTROPHY S/T KINASE-RELATED"/>
    <property type="match status" value="1"/>
</dbReference>
<reference evidence="5 6" key="1">
    <citation type="journal article" date="2024" name="Nat. Commun.">
        <title>Phylogenomics reveals the evolutionary origins of lichenization in chlorophyte algae.</title>
        <authorList>
            <person name="Puginier C."/>
            <person name="Libourel C."/>
            <person name="Otte J."/>
            <person name="Skaloud P."/>
            <person name="Haon M."/>
            <person name="Grisel S."/>
            <person name="Petersen M."/>
            <person name="Berrin J.G."/>
            <person name="Delaux P.M."/>
            <person name="Dal Grande F."/>
            <person name="Keller J."/>
        </authorList>
    </citation>
    <scope>NUCLEOTIDE SEQUENCE [LARGE SCALE GENOMIC DNA]</scope>
    <source>
        <strain evidence="5 6">SAG 2523</strain>
    </source>
</reference>
<keyword evidence="6" id="KW-1185">Reference proteome</keyword>
<dbReference type="InterPro" id="IPR050839">
    <property type="entry name" value="Rho-assoc_Ser/Thr_Kinase"/>
</dbReference>
<sequence>MDEEKHDLRKQITELVKQKEDLVTKAQQWKGYVETVQAYERKLDYHADALQRAADEQKHSEHSSLDMLNQANYDREVLTIRLQEKTDEYEATSQACTGLEADLRESRQESAARQSDLDDHKQRLAGLENQLNTSQMNGQRLDKTVSGLQHRQQELEEWLAETQSEQENLKAEVQQQKDLLQEQRDQLGKFEKLLQESDHAKAALESDLAAEEELATGLQQQQLQDAQAKIKSLEASLSKSRRESLTKTESAEAHIADLKASRPSAPPRASGTATAHQHNTGQHPIPANPHEAPEGDSPHTLRKAGNGHVPVAEPPPARSSYTPGRRILAHAHEGTSPRREGVESILAMGMGPISQGGISRGMLGGSPSYGPQPMQRVGPHDDEDEPDSSGTAPVDVPGPLHQRDEEADQGLRELSPDEEADSGLPQIHEGAPLGSPTSSVPMEQPPQSTPATKRKRGRSNTTVTAPESVRRNPRRATSRATSRATTIVPISPSHTATSTGATRHGKDAKAAAQQTASKSTRKKPRKTVNLASNDLSTADQAPQSRPSRPSGNTQPASPTHPVLIARLHEDLNPTLKDPPLPADSDTSIAGRVRQRHSDDHAGA</sequence>
<dbReference type="GO" id="GO:0005737">
    <property type="term" value="C:cytoplasm"/>
    <property type="evidence" value="ECO:0007669"/>
    <property type="project" value="TreeGrafter"/>
</dbReference>
<dbReference type="AlphaFoldDB" id="A0AAW1TD03"/>
<feature type="compositionally biased region" description="Basic and acidic residues" evidence="4">
    <location>
        <begin position="240"/>
        <end position="260"/>
    </location>
</feature>
<proteinExistence type="predicted"/>
<evidence type="ECO:0000313" key="5">
    <source>
        <dbReference type="EMBL" id="KAK9867218.1"/>
    </source>
</evidence>
<organism evidence="5 6">
    <name type="scientific">Apatococcus fuscideae</name>
    <dbReference type="NCBI Taxonomy" id="2026836"/>
    <lineage>
        <taxon>Eukaryota</taxon>
        <taxon>Viridiplantae</taxon>
        <taxon>Chlorophyta</taxon>
        <taxon>core chlorophytes</taxon>
        <taxon>Trebouxiophyceae</taxon>
        <taxon>Chlorellales</taxon>
        <taxon>Chlorellaceae</taxon>
        <taxon>Apatococcus</taxon>
    </lineage>
</organism>
<accession>A0AAW1TD03</accession>
<evidence type="ECO:0000256" key="3">
    <source>
        <dbReference type="ARBA" id="ARBA00048679"/>
    </source>
</evidence>
<gene>
    <name evidence="5" type="ORF">WJX84_005736</name>
</gene>
<evidence type="ECO:0000256" key="4">
    <source>
        <dbReference type="SAM" id="MobiDB-lite"/>
    </source>
</evidence>
<comment type="catalytic activity">
    <reaction evidence="2">
        <text>L-threonyl-[protein] + ATP = O-phospho-L-threonyl-[protein] + ADP + H(+)</text>
        <dbReference type="Rhea" id="RHEA:46608"/>
        <dbReference type="Rhea" id="RHEA-COMP:11060"/>
        <dbReference type="Rhea" id="RHEA-COMP:11605"/>
        <dbReference type="ChEBI" id="CHEBI:15378"/>
        <dbReference type="ChEBI" id="CHEBI:30013"/>
        <dbReference type="ChEBI" id="CHEBI:30616"/>
        <dbReference type="ChEBI" id="CHEBI:61977"/>
        <dbReference type="ChEBI" id="CHEBI:456216"/>
        <dbReference type="EC" id="2.7.11.1"/>
    </reaction>
</comment>
<dbReference type="GO" id="GO:0005856">
    <property type="term" value="C:cytoskeleton"/>
    <property type="evidence" value="ECO:0007669"/>
    <property type="project" value="TreeGrafter"/>
</dbReference>
<feature type="region of interest" description="Disordered" evidence="4">
    <location>
        <begin position="350"/>
        <end position="603"/>
    </location>
</feature>
<feature type="compositionally biased region" description="Polar residues" evidence="4">
    <location>
        <begin position="529"/>
        <end position="557"/>
    </location>
</feature>
<dbReference type="PANTHER" id="PTHR22988:SF71">
    <property type="entry name" value="CITRON RHO-INTERACTING KINASE"/>
    <property type="match status" value="1"/>
</dbReference>
<protein>
    <submittedName>
        <fullName evidence="5">Uncharacterized protein</fullName>
    </submittedName>
</protein>
<keyword evidence="1" id="KW-0597">Phosphoprotein</keyword>
<dbReference type="GO" id="GO:0031032">
    <property type="term" value="P:actomyosin structure organization"/>
    <property type="evidence" value="ECO:0007669"/>
    <property type="project" value="TreeGrafter"/>
</dbReference>
<comment type="catalytic activity">
    <reaction evidence="3">
        <text>L-seryl-[protein] + ATP = O-phospho-L-seryl-[protein] + ADP + H(+)</text>
        <dbReference type="Rhea" id="RHEA:17989"/>
        <dbReference type="Rhea" id="RHEA-COMP:9863"/>
        <dbReference type="Rhea" id="RHEA-COMP:11604"/>
        <dbReference type="ChEBI" id="CHEBI:15378"/>
        <dbReference type="ChEBI" id="CHEBI:29999"/>
        <dbReference type="ChEBI" id="CHEBI:30616"/>
        <dbReference type="ChEBI" id="CHEBI:83421"/>
        <dbReference type="ChEBI" id="CHEBI:456216"/>
        <dbReference type="EC" id="2.7.11.1"/>
    </reaction>
</comment>
<name>A0AAW1TD03_9CHLO</name>
<comment type="caution">
    <text evidence="5">The sequence shown here is derived from an EMBL/GenBank/DDBJ whole genome shotgun (WGS) entry which is preliminary data.</text>
</comment>
<feature type="region of interest" description="Disordered" evidence="4">
    <location>
        <begin position="236"/>
        <end position="322"/>
    </location>
</feature>
<evidence type="ECO:0000313" key="6">
    <source>
        <dbReference type="Proteomes" id="UP001485043"/>
    </source>
</evidence>
<dbReference type="EMBL" id="JALJOV010000101">
    <property type="protein sequence ID" value="KAK9867218.1"/>
    <property type="molecule type" value="Genomic_DNA"/>
</dbReference>
<dbReference type="Proteomes" id="UP001485043">
    <property type="component" value="Unassembled WGS sequence"/>
</dbReference>
<feature type="compositionally biased region" description="Polar residues" evidence="4">
    <location>
        <begin position="271"/>
        <end position="282"/>
    </location>
</feature>